<accession>A0A106BQD8</accession>
<evidence type="ECO:0000313" key="1">
    <source>
        <dbReference type="EMBL" id="KVW96696.1"/>
    </source>
</evidence>
<keyword evidence="2" id="KW-1185">Reference proteome</keyword>
<evidence type="ECO:0008006" key="3">
    <source>
        <dbReference type="Google" id="ProtNLM"/>
    </source>
</evidence>
<comment type="caution">
    <text evidence="1">The sequence shown here is derived from an EMBL/GenBank/DDBJ whole genome shotgun (WGS) entry which is preliminary data.</text>
</comment>
<dbReference type="STRING" id="1123392.GCA_000376425_02301"/>
<protein>
    <recommendedName>
        <fullName evidence="3">DsrS</fullName>
    </recommendedName>
</protein>
<dbReference type="OrthoDB" id="9770072at2"/>
<reference evidence="1 2" key="1">
    <citation type="journal article" date="2015" name="Appl. Environ. Microbiol.">
        <title>Aerobic and Anaerobic Thiosulfate Oxidation by a Cold-Adapted, Subglacial Chemoautotroph.</title>
        <authorList>
            <person name="Harrold Z.R."/>
            <person name="Skidmore M.L."/>
            <person name="Hamilton T.L."/>
            <person name="Desch L."/>
            <person name="Amada K."/>
            <person name="van Gelder W."/>
            <person name="Glover K."/>
            <person name="Roden E.E."/>
            <person name="Boyd E.S."/>
        </authorList>
    </citation>
    <scope>NUCLEOTIDE SEQUENCE [LARGE SCALE GENOMIC DNA]</scope>
    <source>
        <strain evidence="1 2">RG</strain>
    </source>
</reference>
<proteinExistence type="predicted"/>
<dbReference type="RefSeq" id="WP_059753918.1">
    <property type="nucleotide sequence ID" value="NZ_LDUG01000019.1"/>
</dbReference>
<sequence length="355" mass="39214">MNDELSPEDELRLNVLFNTELKAVRIDESNMTLWALTPQGEASVPLKPNERADRYLKRVREQLSGHALGSPGGYPVHLTRWTRQSQAGLSILHLAQLLLIAEEEAVVAVVHSPALTDELARYAWWCMPTLENARLMLMRDVVCRGSMGRTLAEFLVDHLAFLHEDDVGILDTVAVMLVSDVLTDAERLAIWKRGSSRNSYYVAFLELQPGMLPNPRPARADHASVPVLADNPYSLILEKALSAQGQTFLATTALILERPEIQEVVNHTLDALAQWCAPLRQADEAARSAAREALLDAAPQFESDCAALDALAAVDADSVRPIFLKTTAIGSLMRRKIQPIVTPLLDAIAVLRRQP</sequence>
<dbReference type="AlphaFoldDB" id="A0A106BQD8"/>
<evidence type="ECO:0000313" key="2">
    <source>
        <dbReference type="Proteomes" id="UP000064243"/>
    </source>
</evidence>
<organism evidence="1 2">
    <name type="scientific">Thiobacillus denitrificans</name>
    <dbReference type="NCBI Taxonomy" id="36861"/>
    <lineage>
        <taxon>Bacteria</taxon>
        <taxon>Pseudomonadati</taxon>
        <taxon>Pseudomonadota</taxon>
        <taxon>Betaproteobacteria</taxon>
        <taxon>Nitrosomonadales</taxon>
        <taxon>Thiobacillaceae</taxon>
        <taxon>Thiobacillus</taxon>
    </lineage>
</organism>
<name>A0A106BQD8_THIDE</name>
<dbReference type="EMBL" id="LDUG01000019">
    <property type="protein sequence ID" value="KVW96696.1"/>
    <property type="molecule type" value="Genomic_DNA"/>
</dbReference>
<dbReference type="Proteomes" id="UP000064243">
    <property type="component" value="Unassembled WGS sequence"/>
</dbReference>
<dbReference type="PATRIC" id="fig|36861.3.peg.883"/>
<gene>
    <name evidence="1" type="ORF">ABW22_07035</name>
</gene>